<dbReference type="RefSeq" id="WP_083416007.1">
    <property type="nucleotide sequence ID" value="NZ_FNYY01000005.1"/>
</dbReference>
<dbReference type="PANTHER" id="PTHR11102:SF160">
    <property type="entry name" value="ERAD-ASSOCIATED E3 UBIQUITIN-PROTEIN LIGASE COMPONENT HRD3"/>
    <property type="match status" value="1"/>
</dbReference>
<name>A0A975ZN69_9RHOB</name>
<dbReference type="SUPFAM" id="SSF81901">
    <property type="entry name" value="HCP-like"/>
    <property type="match status" value="1"/>
</dbReference>
<dbReference type="Proteomes" id="UP000182932">
    <property type="component" value="Unassembled WGS sequence"/>
</dbReference>
<dbReference type="InterPro" id="IPR006597">
    <property type="entry name" value="Sel1-like"/>
</dbReference>
<dbReference type="GeneID" id="80818144"/>
<evidence type="ECO:0000313" key="2">
    <source>
        <dbReference type="EMBL" id="SEJ38470.1"/>
    </source>
</evidence>
<keyword evidence="3" id="KW-1185">Reference proteome</keyword>
<feature type="chain" id="PRO_5037432475" evidence="1">
    <location>
        <begin position="24"/>
        <end position="905"/>
    </location>
</feature>
<dbReference type="EMBL" id="FNYY01000005">
    <property type="protein sequence ID" value="SEJ38470.1"/>
    <property type="molecule type" value="Genomic_DNA"/>
</dbReference>
<sequence length="905" mass="98858">MSALSRLLGAPCVMALLAPAALPAVPLDLAFLPPAVEEQSLCGRAAAERRVDDGSPGDEDALTEMERARYLQRDIRRYQSADPDRHFDFIATLRARLSSADARFSGAAELIDLIGLHIDAGRFDALEQAGLVAQLTAQRPLLTNGQKMQLAQFHRNGIGTPADTSAADDLILEAAFAGHPEALLLVARRMAEARPLPGWDAPEDLTATMAFGGLLGQMDSGVCARAERIAHEYLTGGIVRRNAEIGWAWYRFAADLGSARAAWRMVEFHLSAAAEDQDSAEMLHYLRRAVARGIVVDDGSRGRLEEGGIDADTLREILAHTQADDRGRRRASLTPLLQTGVNIDAMETSLSGPYLTYLREIATIPGAPGLVFTQLAQELSVRLGRWAGEDEIIAQLEIATARNDPAGMRALAARLLRYRDDPAQLNRAVDLLTLAATRHRDAAAMNDLDRLFRCQAPDAPLLDQAEPWARAYAGTTHKMVALTPSNLMALDPYKDPWRLARLQSQALDGRTLSLAHYLQLVQRDPIATETAQRIWADRTDNSDKTLEEFAKLEFALATNPAERALALEFFRRVYLNNGVTTALDLSVAMINDSGMNPAMAEEVRHLLRQASHRGEGAAIRLLARLGKTPEAERRVFDEFAGIIDDRGDFLAMMFALPHVAETKRDDYFDRAVSLMACSTKDTDELGEAHAIHGTAPMSFHWRQIGLAIAGHNTLSKLRLTNGQMAGFDTRPAPGPAQVVARDRAGDLQGQWRLFHLTAQPDLASYAPQQAAAHFKALVDRGDTLPRAFEQYLAAPEELRRAIDETFDFPQLVARIAAAGEPEALWRHARLLQNRATTAQSLAEAITALRAAAHAGAVPAMAELGRNLAMGAGVARNETEALEWLDKAATGGDSDAADLARWLRLR</sequence>
<keyword evidence="1" id="KW-0732">Signal</keyword>
<evidence type="ECO:0000256" key="1">
    <source>
        <dbReference type="SAM" id="SignalP"/>
    </source>
</evidence>
<dbReference type="InterPro" id="IPR050767">
    <property type="entry name" value="Sel1_AlgK"/>
</dbReference>
<protein>
    <submittedName>
        <fullName evidence="2">TPR repeat</fullName>
    </submittedName>
</protein>
<organism evidence="2 3">
    <name type="scientific">Marinovum algicola</name>
    <dbReference type="NCBI Taxonomy" id="42444"/>
    <lineage>
        <taxon>Bacteria</taxon>
        <taxon>Pseudomonadati</taxon>
        <taxon>Pseudomonadota</taxon>
        <taxon>Alphaproteobacteria</taxon>
        <taxon>Rhodobacterales</taxon>
        <taxon>Roseobacteraceae</taxon>
        <taxon>Marinovum</taxon>
    </lineage>
</organism>
<dbReference type="SMART" id="SM00671">
    <property type="entry name" value="SEL1"/>
    <property type="match status" value="4"/>
</dbReference>
<evidence type="ECO:0000313" key="3">
    <source>
        <dbReference type="Proteomes" id="UP000182932"/>
    </source>
</evidence>
<proteinExistence type="predicted"/>
<reference evidence="2 3" key="1">
    <citation type="submission" date="2016-10" db="EMBL/GenBank/DDBJ databases">
        <authorList>
            <person name="Varghese N."/>
            <person name="Submissions S."/>
        </authorList>
    </citation>
    <scope>NUCLEOTIDE SEQUENCE [LARGE SCALE GENOMIC DNA]</scope>
    <source>
        <strain evidence="2 3">FF3</strain>
    </source>
</reference>
<dbReference type="PANTHER" id="PTHR11102">
    <property type="entry name" value="SEL-1-LIKE PROTEIN"/>
    <property type="match status" value="1"/>
</dbReference>
<dbReference type="AlphaFoldDB" id="A0A975ZN69"/>
<accession>A0A975ZN69</accession>
<gene>
    <name evidence="2" type="ORF">SAMN04487940_105178</name>
</gene>
<comment type="caution">
    <text evidence="2">The sequence shown here is derived from an EMBL/GenBank/DDBJ whole genome shotgun (WGS) entry which is preliminary data.</text>
</comment>
<dbReference type="Pfam" id="PF08238">
    <property type="entry name" value="Sel1"/>
    <property type="match status" value="3"/>
</dbReference>
<feature type="signal peptide" evidence="1">
    <location>
        <begin position="1"/>
        <end position="23"/>
    </location>
</feature>
<dbReference type="InterPro" id="IPR011990">
    <property type="entry name" value="TPR-like_helical_dom_sf"/>
</dbReference>
<dbReference type="Gene3D" id="1.25.40.10">
    <property type="entry name" value="Tetratricopeptide repeat domain"/>
    <property type="match status" value="2"/>
</dbReference>